<evidence type="ECO:0000313" key="1">
    <source>
        <dbReference type="EMBL" id="BBH54679.1"/>
    </source>
</evidence>
<evidence type="ECO:0000313" key="2">
    <source>
        <dbReference type="Proteomes" id="UP000291236"/>
    </source>
</evidence>
<proteinExistence type="predicted"/>
<geneLocation type="plasmid" evidence="1 2">
    <name>79K</name>
</geneLocation>
<dbReference type="RefSeq" id="WP_130613145.1">
    <property type="nucleotide sequence ID" value="NZ_AP019369.1"/>
</dbReference>
<dbReference type="KEGG" id="sbf:JCM31447_31530"/>
<protein>
    <submittedName>
        <fullName evidence="1">Uncharacterized protein</fullName>
    </submittedName>
</protein>
<dbReference type="EMBL" id="AP019369">
    <property type="protein sequence ID" value="BBH54679.1"/>
    <property type="molecule type" value="Genomic_DNA"/>
</dbReference>
<organism evidence="1 2">
    <name type="scientific">Fluviispira sanaruensis</name>
    <dbReference type="NCBI Taxonomy" id="2493639"/>
    <lineage>
        <taxon>Bacteria</taxon>
        <taxon>Pseudomonadati</taxon>
        <taxon>Bdellovibrionota</taxon>
        <taxon>Oligoflexia</taxon>
        <taxon>Silvanigrellales</taxon>
        <taxon>Silvanigrellaceae</taxon>
        <taxon>Fluviispira</taxon>
    </lineage>
</organism>
<keyword evidence="1" id="KW-0614">Plasmid</keyword>
<gene>
    <name evidence="1" type="ORF">JCM31447_31530</name>
</gene>
<dbReference type="OrthoDB" id="1142316at2"/>
<sequence length="79" mass="9359">MWFPDISIKKWLKIYPLLKNSYPKTCTCGEIRNEAVPFVSDNWVGLKYSRCKCGKLSSRVSILRTEEQRKEFRTMLLNL</sequence>
<reference evidence="1 2" key="1">
    <citation type="submission" date="2018-12" db="EMBL/GenBank/DDBJ databases">
        <title>Rubrispira sanarue gen. nov., sp., nov., a member of the order Silvanigrellales, isolated from a brackish lake in Hamamatsu Japan.</title>
        <authorList>
            <person name="Maejima Y."/>
            <person name="Iino T."/>
            <person name="Muraguchi Y."/>
            <person name="Fukuda K."/>
            <person name="Nojiri H."/>
            <person name="Ohkuma M."/>
            <person name="Moriuchi R."/>
            <person name="Dohra H."/>
            <person name="Kimbara K."/>
            <person name="Shintani M."/>
        </authorList>
    </citation>
    <scope>NUCLEOTIDE SEQUENCE [LARGE SCALE GENOMIC DNA]</scope>
    <source>
        <strain evidence="1 2">RF1110005</strain>
        <plasmid evidence="1 2">79K</plasmid>
    </source>
</reference>
<dbReference type="GeneID" id="39493325"/>
<keyword evidence="2" id="KW-1185">Reference proteome</keyword>
<dbReference type="AlphaFoldDB" id="A0A4P2VR68"/>
<name>A0A4P2VR68_FLUSA</name>
<accession>A0A4P2VR68</accession>
<dbReference type="Proteomes" id="UP000291236">
    <property type="component" value="Plasmid 79K"/>
</dbReference>